<proteinExistence type="predicted"/>
<sequence length="135" mass="14857">MNRTIMKVVATPLAVMAALSALAPAVMAEGSWYSYISGGRPGFTSRTWTKNVNDGAATQIGHSSCDRNTATYALYKKQWWGSEQRNIIRYGCGWREHSMGSQDSGNYFFAITKIDGNSYIPTAGSVNVPSVWVKY</sequence>
<keyword evidence="1" id="KW-0732">Signal</keyword>
<organism evidence="2 3">
    <name type="scientific">Propioniciclava tarda</name>
    <dbReference type="NCBI Taxonomy" id="433330"/>
    <lineage>
        <taxon>Bacteria</taxon>
        <taxon>Bacillati</taxon>
        <taxon>Actinomycetota</taxon>
        <taxon>Actinomycetes</taxon>
        <taxon>Propionibacteriales</taxon>
        <taxon>Propionibacteriaceae</taxon>
        <taxon>Propioniciclava</taxon>
    </lineage>
</organism>
<feature type="chain" id="PRO_5020438394" description="Lactococcin 972 family bacteriocin" evidence="1">
    <location>
        <begin position="29"/>
        <end position="135"/>
    </location>
</feature>
<reference evidence="2 3" key="1">
    <citation type="submission" date="2019-01" db="EMBL/GenBank/DDBJ databases">
        <title>Lactibacter flavus gen. nov., sp. nov., a novel bacterium of the family Propionibacteriaceae isolated from raw milk and dairy products.</title>
        <authorList>
            <person name="Huptas C."/>
            <person name="Wenning M."/>
            <person name="Breitenwieser F."/>
            <person name="Doll E."/>
            <person name="Von Neubeck M."/>
            <person name="Busse H.-J."/>
            <person name="Scherer S."/>
        </authorList>
    </citation>
    <scope>NUCLEOTIDE SEQUENCE [LARGE SCALE GENOMIC DNA]</scope>
    <source>
        <strain evidence="2 3">DSM 22130</strain>
    </source>
</reference>
<evidence type="ECO:0000313" key="2">
    <source>
        <dbReference type="EMBL" id="TBT91455.1"/>
    </source>
</evidence>
<keyword evidence="3" id="KW-1185">Reference proteome</keyword>
<evidence type="ECO:0008006" key="4">
    <source>
        <dbReference type="Google" id="ProtNLM"/>
    </source>
</evidence>
<protein>
    <recommendedName>
        <fullName evidence="4">Lactococcin 972 family bacteriocin</fullName>
    </recommendedName>
</protein>
<feature type="signal peptide" evidence="1">
    <location>
        <begin position="1"/>
        <end position="28"/>
    </location>
</feature>
<name>A0A4Q9KHP7_PROTD</name>
<evidence type="ECO:0000313" key="3">
    <source>
        <dbReference type="Proteomes" id="UP000291933"/>
    </source>
</evidence>
<dbReference type="OrthoDB" id="4295203at2"/>
<dbReference type="RefSeq" id="WP_131173163.1">
    <property type="nucleotide sequence ID" value="NZ_FXTL01000029.1"/>
</dbReference>
<evidence type="ECO:0000256" key="1">
    <source>
        <dbReference type="SAM" id="SignalP"/>
    </source>
</evidence>
<gene>
    <name evidence="2" type="ORF">ET996_13900</name>
</gene>
<dbReference type="AlphaFoldDB" id="A0A4Q9KHP7"/>
<dbReference type="Proteomes" id="UP000291933">
    <property type="component" value="Unassembled WGS sequence"/>
</dbReference>
<comment type="caution">
    <text evidence="2">The sequence shown here is derived from an EMBL/GenBank/DDBJ whole genome shotgun (WGS) entry which is preliminary data.</text>
</comment>
<dbReference type="EMBL" id="SDMR01000027">
    <property type="protein sequence ID" value="TBT91455.1"/>
    <property type="molecule type" value="Genomic_DNA"/>
</dbReference>
<accession>A0A4Q9KHP7</accession>